<gene>
    <name evidence="9" type="ORF">IQ247_15660</name>
</gene>
<name>A0A8J7F5F5_9CYAN</name>
<dbReference type="GO" id="GO:0005886">
    <property type="term" value="C:plasma membrane"/>
    <property type="evidence" value="ECO:0007669"/>
    <property type="project" value="UniProtKB-SubCell"/>
</dbReference>
<evidence type="ECO:0000259" key="8">
    <source>
        <dbReference type="Pfam" id="PF02687"/>
    </source>
</evidence>
<keyword evidence="5 7" id="KW-1133">Transmembrane helix</keyword>
<evidence type="ECO:0000313" key="9">
    <source>
        <dbReference type="EMBL" id="MBE9214085.1"/>
    </source>
</evidence>
<dbReference type="EMBL" id="JADEWL010000050">
    <property type="protein sequence ID" value="MBE9214085.1"/>
    <property type="molecule type" value="Genomic_DNA"/>
</dbReference>
<evidence type="ECO:0000256" key="3">
    <source>
        <dbReference type="ARBA" id="ARBA00022475"/>
    </source>
</evidence>
<dbReference type="Proteomes" id="UP000620559">
    <property type="component" value="Unassembled WGS sequence"/>
</dbReference>
<feature type="transmembrane region" description="Helical" evidence="7">
    <location>
        <begin position="265"/>
        <end position="288"/>
    </location>
</feature>
<dbReference type="InterPro" id="IPR005891">
    <property type="entry name" value="DevC"/>
</dbReference>
<dbReference type="PANTHER" id="PTHR43738">
    <property type="entry name" value="ABC TRANSPORTER, MEMBRANE PROTEIN"/>
    <property type="match status" value="1"/>
</dbReference>
<reference evidence="9" key="1">
    <citation type="submission" date="2020-10" db="EMBL/GenBank/DDBJ databases">
        <authorList>
            <person name="Castelo-Branco R."/>
            <person name="Eusebio N."/>
            <person name="Adriana R."/>
            <person name="Vieira A."/>
            <person name="Brugerolle De Fraissinette N."/>
            <person name="Rezende De Castro R."/>
            <person name="Schneider M.P."/>
            <person name="Vasconcelos V."/>
            <person name="Leao P.N."/>
        </authorList>
    </citation>
    <scope>NUCLEOTIDE SEQUENCE</scope>
    <source>
        <strain evidence="9">LEGE 06105</strain>
    </source>
</reference>
<comment type="subcellular location">
    <subcellularLocation>
        <location evidence="1">Cell membrane</location>
        <topology evidence="1">Multi-pass membrane protein</topology>
    </subcellularLocation>
</comment>
<dbReference type="InterPro" id="IPR051125">
    <property type="entry name" value="ABC-4/HrtB_transporter"/>
</dbReference>
<proteinExistence type="predicted"/>
<dbReference type="InterPro" id="IPR003838">
    <property type="entry name" value="ABC3_permease_C"/>
</dbReference>
<keyword evidence="3" id="KW-1003">Cell membrane</keyword>
<keyword evidence="10" id="KW-1185">Reference proteome</keyword>
<dbReference type="RefSeq" id="WP_193921532.1">
    <property type="nucleotide sequence ID" value="NZ_JADEWL010000050.1"/>
</dbReference>
<dbReference type="PANTHER" id="PTHR43738:SF1">
    <property type="entry name" value="HEMIN TRANSPORT SYSTEM PERMEASE PROTEIN HRTB-RELATED"/>
    <property type="match status" value="1"/>
</dbReference>
<keyword evidence="2" id="KW-0813">Transport</keyword>
<feature type="transmembrane region" description="Helical" evidence="7">
    <location>
        <begin position="358"/>
        <end position="376"/>
    </location>
</feature>
<comment type="caution">
    <text evidence="9">The sequence shown here is derived from an EMBL/GenBank/DDBJ whole genome shotgun (WGS) entry which is preliminary data.</text>
</comment>
<evidence type="ECO:0000256" key="2">
    <source>
        <dbReference type="ARBA" id="ARBA00022448"/>
    </source>
</evidence>
<feature type="transmembrane region" description="Helical" evidence="7">
    <location>
        <begin position="17"/>
        <end position="37"/>
    </location>
</feature>
<dbReference type="PIRSF" id="PIRSF031773">
    <property type="entry name" value="DevC"/>
    <property type="match status" value="1"/>
</dbReference>
<evidence type="ECO:0000256" key="1">
    <source>
        <dbReference type="ARBA" id="ARBA00004651"/>
    </source>
</evidence>
<evidence type="ECO:0000313" key="10">
    <source>
        <dbReference type="Proteomes" id="UP000620559"/>
    </source>
</evidence>
<dbReference type="Pfam" id="PF02687">
    <property type="entry name" value="FtsX"/>
    <property type="match status" value="1"/>
</dbReference>
<feature type="transmembrane region" description="Helical" evidence="7">
    <location>
        <begin position="315"/>
        <end position="338"/>
    </location>
</feature>
<evidence type="ECO:0000256" key="7">
    <source>
        <dbReference type="SAM" id="Phobius"/>
    </source>
</evidence>
<evidence type="ECO:0000256" key="4">
    <source>
        <dbReference type="ARBA" id="ARBA00022692"/>
    </source>
</evidence>
<dbReference type="NCBIfam" id="TIGR01185">
    <property type="entry name" value="devC"/>
    <property type="match status" value="1"/>
</dbReference>
<dbReference type="AlphaFoldDB" id="A0A8J7F5F5"/>
<evidence type="ECO:0000256" key="6">
    <source>
        <dbReference type="ARBA" id="ARBA00023136"/>
    </source>
</evidence>
<protein>
    <submittedName>
        <fullName evidence="9">ABC transporter</fullName>
    </submittedName>
</protein>
<sequence>MTIPVAWLQLTQQRVRFLATLAGVSFVVILIFMQFGFQDALYNSATQLHQNLKGDLFIISSQYNALTSQQSFPRNRLFQTLAFNGVESVSPVYLQFAKLKNPYTGKKNPIYVIGFDPAAPAFNLPEVNQLLPLIQLPDTVLFDQASRPEFGPIAQNFLQGEDIKVEVSSYNASIGYKVKIGGLFPLGPSFGVDGNLIMSYSTFLRTFLDRRAGYIDIGLINLQENVDKNWVLENLKAKLPQDIRILTREDYIKFEKDYWSLRTPIGFVFSLMVVMGLVVGIVFVYQILYSNISSSLVAFATLKAMGFKHKYLLKVVFQQAFLLAVLGYIPGLIVAFGLYDIAKKATKLPVIMTLDKGILVLFSVTLMCLVSGFLAVQKLQSADPADIF</sequence>
<accession>A0A8J7F5F5</accession>
<organism evidence="9 10">
    <name type="scientific">Plectonema cf. radiosum LEGE 06105</name>
    <dbReference type="NCBI Taxonomy" id="945769"/>
    <lineage>
        <taxon>Bacteria</taxon>
        <taxon>Bacillati</taxon>
        <taxon>Cyanobacteriota</taxon>
        <taxon>Cyanophyceae</taxon>
        <taxon>Oscillatoriophycideae</taxon>
        <taxon>Oscillatoriales</taxon>
        <taxon>Microcoleaceae</taxon>
        <taxon>Plectonema</taxon>
    </lineage>
</organism>
<keyword evidence="6 7" id="KW-0472">Membrane</keyword>
<evidence type="ECO:0000256" key="5">
    <source>
        <dbReference type="ARBA" id="ARBA00022989"/>
    </source>
</evidence>
<keyword evidence="4 7" id="KW-0812">Transmembrane</keyword>
<feature type="domain" description="ABC3 transporter permease C-terminal" evidence="8">
    <location>
        <begin position="271"/>
        <end position="379"/>
    </location>
</feature>